<proteinExistence type="predicted"/>
<gene>
    <name evidence="1" type="ORF">VIOR3934_17466</name>
</gene>
<comment type="caution">
    <text evidence="1">The sequence shown here is derived from an EMBL/GenBank/DDBJ whole genome shotgun (WGS) entry which is preliminary data.</text>
</comment>
<evidence type="ECO:0000313" key="2">
    <source>
        <dbReference type="Proteomes" id="UP000002817"/>
    </source>
</evidence>
<accession>F9SXE7</accession>
<evidence type="ECO:0000313" key="1">
    <source>
        <dbReference type="EMBL" id="EGU46695.1"/>
    </source>
</evidence>
<reference evidence="1 2" key="1">
    <citation type="journal article" date="2012" name="Int. J. Syst. Evol. Microbiol.">
        <title>Vibrio caribbeanicus sp. nov., isolated from the marine sponge Scleritoderma cyanea.</title>
        <authorList>
            <person name="Hoffmann M."/>
            <person name="Monday S.R."/>
            <person name="Allard M.W."/>
            <person name="Strain E.A."/>
            <person name="Whittaker P."/>
            <person name="Naum M."/>
            <person name="McCarthy P.J."/>
            <person name="Lopez J.V."/>
            <person name="Fischer M."/>
            <person name="Brown E.W."/>
        </authorList>
    </citation>
    <scope>NUCLEOTIDE SEQUENCE [LARGE SCALE GENOMIC DNA]</scope>
    <source>
        <strain evidence="2">CIP 102891 / ATCC 33934</strain>
    </source>
</reference>
<organism evidence="1 2">
    <name type="scientific">Vibrio orientalis CIP 102891 = ATCC 33934</name>
    <dbReference type="NCBI Taxonomy" id="675816"/>
    <lineage>
        <taxon>Bacteria</taxon>
        <taxon>Pseudomonadati</taxon>
        <taxon>Pseudomonadota</taxon>
        <taxon>Gammaproteobacteria</taxon>
        <taxon>Vibrionales</taxon>
        <taxon>Vibrionaceae</taxon>
        <taxon>Vibrio</taxon>
        <taxon>Vibrio oreintalis group</taxon>
    </lineage>
</organism>
<sequence length="51" mass="5967">MSNSSSESVTRTKKTFVPKADNFKVSLKYEGMSLKEDKRHSIEELKRKYAR</sequence>
<dbReference type="Proteomes" id="UP000002817">
    <property type="component" value="Unassembled WGS sequence"/>
</dbReference>
<name>F9SXE7_VIBOR</name>
<dbReference type="EMBL" id="AFWH01000061">
    <property type="protein sequence ID" value="EGU46695.1"/>
    <property type="molecule type" value="Genomic_DNA"/>
</dbReference>
<protein>
    <submittedName>
        <fullName evidence="1">Uncharacterized protein</fullName>
    </submittedName>
</protein>
<dbReference type="AlphaFoldDB" id="F9SXE7"/>